<evidence type="ECO:0000256" key="7">
    <source>
        <dbReference type="ARBA" id="ARBA00023136"/>
    </source>
</evidence>
<dbReference type="GO" id="GO:0005886">
    <property type="term" value="C:plasma membrane"/>
    <property type="evidence" value="ECO:0007669"/>
    <property type="project" value="UniProtKB-SubCell"/>
</dbReference>
<name>C7LYJ9_ACIFD</name>
<dbReference type="KEGG" id="afo:Afer_0862"/>
<comment type="similarity">
    <text evidence="10">Belongs to the acyltransferase CrtO family.</text>
</comment>
<comment type="function">
    <text evidence="12">Catalyzes the acylation of glycosyl-4,4'-diaponeurosporenoate, i.e. the esterification of glucose at the C6'' position with the carboxyl group of the C(15) fatty acid 12-methyltetradecanoic acid, to yield staphyloxanthin. This is the last step in the biosynthesis of this orange pigment, present in most staphylococci strains.</text>
</comment>
<evidence type="ECO:0000256" key="13">
    <source>
        <dbReference type="SAM" id="Phobius"/>
    </source>
</evidence>
<feature type="transmembrane region" description="Helical" evidence="13">
    <location>
        <begin position="12"/>
        <end position="32"/>
    </location>
</feature>
<keyword evidence="7 13" id="KW-0472">Membrane</keyword>
<keyword evidence="4 13" id="KW-0812">Transmembrane</keyword>
<dbReference type="Proteomes" id="UP000000771">
    <property type="component" value="Chromosome"/>
</dbReference>
<dbReference type="GO" id="GO:0016746">
    <property type="term" value="F:acyltransferase activity"/>
    <property type="evidence" value="ECO:0007669"/>
    <property type="project" value="UniProtKB-KW"/>
</dbReference>
<dbReference type="STRING" id="525909.Afer_0862"/>
<evidence type="ECO:0000256" key="2">
    <source>
        <dbReference type="ARBA" id="ARBA00022475"/>
    </source>
</evidence>
<dbReference type="InterPro" id="IPR044021">
    <property type="entry name" value="CrtO"/>
</dbReference>
<dbReference type="AlphaFoldDB" id="C7LYJ9"/>
<evidence type="ECO:0000256" key="4">
    <source>
        <dbReference type="ARBA" id="ARBA00022692"/>
    </source>
</evidence>
<evidence type="ECO:0000256" key="12">
    <source>
        <dbReference type="ARBA" id="ARBA00025324"/>
    </source>
</evidence>
<comment type="pathway">
    <text evidence="9">Carotenoid biosynthesis; staphyloxanthin biosynthesis; staphyloxanthin from farnesyl diphosphate: step 5/5.</text>
</comment>
<keyword evidence="5" id="KW-0732">Signal</keyword>
<keyword evidence="3" id="KW-0808">Transferase</keyword>
<evidence type="ECO:0000256" key="10">
    <source>
        <dbReference type="ARBA" id="ARBA00023603"/>
    </source>
</evidence>
<evidence type="ECO:0000256" key="8">
    <source>
        <dbReference type="ARBA" id="ARBA00023315"/>
    </source>
</evidence>
<evidence type="ECO:0000313" key="14">
    <source>
        <dbReference type="EMBL" id="ACU53807.1"/>
    </source>
</evidence>
<evidence type="ECO:0000256" key="6">
    <source>
        <dbReference type="ARBA" id="ARBA00022989"/>
    </source>
</evidence>
<evidence type="ECO:0000256" key="11">
    <source>
        <dbReference type="ARBA" id="ARBA00023667"/>
    </source>
</evidence>
<proteinExistence type="inferred from homology"/>
<evidence type="ECO:0000313" key="15">
    <source>
        <dbReference type="Proteomes" id="UP000000771"/>
    </source>
</evidence>
<evidence type="ECO:0000256" key="5">
    <source>
        <dbReference type="ARBA" id="ARBA00022729"/>
    </source>
</evidence>
<reference evidence="14 15" key="1">
    <citation type="journal article" date="2009" name="Stand. Genomic Sci.">
        <title>Complete genome sequence of Acidimicrobium ferrooxidans type strain (ICP).</title>
        <authorList>
            <person name="Clum A."/>
            <person name="Nolan M."/>
            <person name="Lang E."/>
            <person name="Glavina Del Rio T."/>
            <person name="Tice H."/>
            <person name="Copeland A."/>
            <person name="Cheng J.F."/>
            <person name="Lucas S."/>
            <person name="Chen F."/>
            <person name="Bruce D."/>
            <person name="Goodwin L."/>
            <person name="Pitluck S."/>
            <person name="Ivanova N."/>
            <person name="Mavrommatis K."/>
            <person name="Mikhailova N."/>
            <person name="Pati A."/>
            <person name="Chen A."/>
            <person name="Palaniappan K."/>
            <person name="Goker M."/>
            <person name="Spring S."/>
            <person name="Land M."/>
            <person name="Hauser L."/>
            <person name="Chang Y.J."/>
            <person name="Jeffries C.C."/>
            <person name="Chain P."/>
            <person name="Bristow J."/>
            <person name="Eisen J.A."/>
            <person name="Markowitz V."/>
            <person name="Hugenholtz P."/>
            <person name="Kyrpides N.C."/>
            <person name="Klenk H.P."/>
            <person name="Lapidus A."/>
        </authorList>
    </citation>
    <scope>NUCLEOTIDE SEQUENCE [LARGE SCALE GENOMIC DNA]</scope>
    <source>
        <strain evidence="15">DSM 10331 / JCM 15462 / NBRC 103882 / ICP</strain>
    </source>
</reference>
<accession>C7LYJ9</accession>
<evidence type="ECO:0000256" key="3">
    <source>
        <dbReference type="ARBA" id="ARBA00022679"/>
    </source>
</evidence>
<dbReference type="UniPathway" id="UPA00029">
    <property type="reaction ID" value="UER00560"/>
</dbReference>
<keyword evidence="15" id="KW-1185">Reference proteome</keyword>
<dbReference type="HOGENOM" id="CLU_133300_1_0_11"/>
<keyword evidence="6 13" id="KW-1133">Transmembrane helix</keyword>
<dbReference type="eggNOG" id="ENOG5031B21">
    <property type="taxonomic scope" value="Bacteria"/>
</dbReference>
<keyword evidence="8" id="KW-0012">Acyltransferase</keyword>
<keyword evidence="2" id="KW-1003">Cell membrane</keyword>
<organism evidence="14 15">
    <name type="scientific">Acidimicrobium ferrooxidans (strain DSM 10331 / JCM 15462 / NBRC 103882 / ICP)</name>
    <dbReference type="NCBI Taxonomy" id="525909"/>
    <lineage>
        <taxon>Bacteria</taxon>
        <taxon>Bacillati</taxon>
        <taxon>Actinomycetota</taxon>
        <taxon>Acidimicrobiia</taxon>
        <taxon>Acidimicrobiales</taxon>
        <taxon>Acidimicrobiaceae</taxon>
        <taxon>Acidimicrobium</taxon>
    </lineage>
</organism>
<gene>
    <name evidence="14" type="ordered locus">Afer_0862</name>
</gene>
<feature type="transmembrane region" description="Helical" evidence="13">
    <location>
        <begin position="125"/>
        <end position="147"/>
    </location>
</feature>
<comment type="subcellular location">
    <subcellularLocation>
        <location evidence="1">Cell membrane</location>
        <topology evidence="1">Single-pass membrane protein</topology>
    </subcellularLocation>
</comment>
<sequence length="159" mass="17504">MARATATASLAIRVALAIGWWVGLSVVVGWVASRLRPRGLALVGTFLATRSFEGDGHGYERLGVRRWKRLLPDAGGAFGGRRKRLFGPRGTGGREALAREVDRAEAVHWCLLVVQWAPALWLGPLWWLGPAYAIGANVPFILVLRYVRARLTALGRRRP</sequence>
<evidence type="ECO:0000256" key="1">
    <source>
        <dbReference type="ARBA" id="ARBA00004162"/>
    </source>
</evidence>
<dbReference type="Pfam" id="PF18927">
    <property type="entry name" value="CrtO"/>
    <property type="match status" value="1"/>
</dbReference>
<evidence type="ECO:0000256" key="9">
    <source>
        <dbReference type="ARBA" id="ARBA00023588"/>
    </source>
</evidence>
<protein>
    <recommendedName>
        <fullName evidence="11">Glycosyl-4,4'-diaponeurosporenoate acyltransferase</fullName>
    </recommendedName>
</protein>
<dbReference type="EMBL" id="CP001631">
    <property type="protein sequence ID" value="ACU53807.1"/>
    <property type="molecule type" value="Genomic_DNA"/>
</dbReference>